<dbReference type="AlphaFoldDB" id="A0A840AMR2"/>
<dbReference type="GO" id="GO:0003700">
    <property type="term" value="F:DNA-binding transcription factor activity"/>
    <property type="evidence" value="ECO:0007669"/>
    <property type="project" value="InterPro"/>
</dbReference>
<dbReference type="InterPro" id="IPR008920">
    <property type="entry name" value="TF_FadR/GntR_C"/>
</dbReference>
<dbReference type="CDD" id="cd07377">
    <property type="entry name" value="WHTH_GntR"/>
    <property type="match status" value="1"/>
</dbReference>
<dbReference type="Pfam" id="PF07729">
    <property type="entry name" value="FCD"/>
    <property type="match status" value="1"/>
</dbReference>
<dbReference type="Pfam" id="PF00392">
    <property type="entry name" value="GntR"/>
    <property type="match status" value="1"/>
</dbReference>
<dbReference type="InterPro" id="IPR011711">
    <property type="entry name" value="GntR_C"/>
</dbReference>
<dbReference type="InterPro" id="IPR036390">
    <property type="entry name" value="WH_DNA-bd_sf"/>
</dbReference>
<dbReference type="InterPro" id="IPR000524">
    <property type="entry name" value="Tscrpt_reg_HTH_GntR"/>
</dbReference>
<keyword evidence="3" id="KW-0804">Transcription</keyword>
<evidence type="ECO:0000256" key="3">
    <source>
        <dbReference type="ARBA" id="ARBA00023163"/>
    </source>
</evidence>
<dbReference type="Gene3D" id="1.20.120.530">
    <property type="entry name" value="GntR ligand-binding domain-like"/>
    <property type="match status" value="1"/>
</dbReference>
<dbReference type="PRINTS" id="PR00035">
    <property type="entry name" value="HTHGNTR"/>
</dbReference>
<evidence type="ECO:0000256" key="1">
    <source>
        <dbReference type="ARBA" id="ARBA00023015"/>
    </source>
</evidence>
<dbReference type="PANTHER" id="PTHR43537:SF45">
    <property type="entry name" value="GNTR FAMILY REGULATORY PROTEIN"/>
    <property type="match status" value="1"/>
</dbReference>
<dbReference type="SMART" id="SM00895">
    <property type="entry name" value="FCD"/>
    <property type="match status" value="1"/>
</dbReference>
<keyword evidence="2 5" id="KW-0238">DNA-binding</keyword>
<feature type="domain" description="HTH gntR-type" evidence="4">
    <location>
        <begin position="27"/>
        <end position="94"/>
    </location>
</feature>
<dbReference type="EMBL" id="JACIDS010000001">
    <property type="protein sequence ID" value="MBB3929805.1"/>
    <property type="molecule type" value="Genomic_DNA"/>
</dbReference>
<dbReference type="SMART" id="SM00345">
    <property type="entry name" value="HTH_GNTR"/>
    <property type="match status" value="1"/>
</dbReference>
<keyword evidence="6" id="KW-1185">Reference proteome</keyword>
<comment type="caution">
    <text evidence="5">The sequence shown here is derived from an EMBL/GenBank/DDBJ whole genome shotgun (WGS) entry which is preliminary data.</text>
</comment>
<organism evidence="5 6">
    <name type="scientific">Kaistia hirudinis</name>
    <dbReference type="NCBI Taxonomy" id="1293440"/>
    <lineage>
        <taxon>Bacteria</taxon>
        <taxon>Pseudomonadati</taxon>
        <taxon>Pseudomonadota</taxon>
        <taxon>Alphaproteobacteria</taxon>
        <taxon>Hyphomicrobiales</taxon>
        <taxon>Kaistiaceae</taxon>
        <taxon>Kaistia</taxon>
    </lineage>
</organism>
<dbReference type="SUPFAM" id="SSF46785">
    <property type="entry name" value="Winged helix' DNA-binding domain"/>
    <property type="match status" value="1"/>
</dbReference>
<sequence>MTAATATPTAKAETDPLGFDFVLDRRHPVADQIYDSLKAAIVQVKLLPRTSISESRMCRHFGVSRTPVRAAILRLSEEGLIDVYPQQGSYVAPIRLADIHDGHFIRKSLELSILTEAAARWTPEMSRQARDIVARGEAAIQAGDVEAFHVADEDFHHAFTGFADRPGVWPAILQAKTRLSRFIRLISHIISNAERLPVVIDEHLAVLDALDRGDAEEARARLDYHLDKIFKLFDQVPDPYRPYLTD</sequence>
<keyword evidence="1" id="KW-0805">Transcription regulation</keyword>
<dbReference type="GO" id="GO:0003677">
    <property type="term" value="F:DNA binding"/>
    <property type="evidence" value="ECO:0007669"/>
    <property type="project" value="UniProtKB-KW"/>
</dbReference>
<dbReference type="Proteomes" id="UP000553963">
    <property type="component" value="Unassembled WGS sequence"/>
</dbReference>
<dbReference type="InterPro" id="IPR036388">
    <property type="entry name" value="WH-like_DNA-bd_sf"/>
</dbReference>
<dbReference type="RefSeq" id="WP_183397424.1">
    <property type="nucleotide sequence ID" value="NZ_JACIDS010000001.1"/>
</dbReference>
<dbReference type="PANTHER" id="PTHR43537">
    <property type="entry name" value="TRANSCRIPTIONAL REGULATOR, GNTR FAMILY"/>
    <property type="match status" value="1"/>
</dbReference>
<reference evidence="5 6" key="1">
    <citation type="submission" date="2020-08" db="EMBL/GenBank/DDBJ databases">
        <title>Genomic Encyclopedia of Type Strains, Phase IV (KMG-IV): sequencing the most valuable type-strain genomes for metagenomic binning, comparative biology and taxonomic classification.</title>
        <authorList>
            <person name="Goeker M."/>
        </authorList>
    </citation>
    <scope>NUCLEOTIDE SEQUENCE [LARGE SCALE GENOMIC DNA]</scope>
    <source>
        <strain evidence="5 6">DSM 25966</strain>
    </source>
</reference>
<proteinExistence type="predicted"/>
<accession>A0A840AMR2</accession>
<dbReference type="SUPFAM" id="SSF48008">
    <property type="entry name" value="GntR ligand-binding domain-like"/>
    <property type="match status" value="1"/>
</dbReference>
<evidence type="ECO:0000259" key="4">
    <source>
        <dbReference type="PROSITE" id="PS50949"/>
    </source>
</evidence>
<dbReference type="Gene3D" id="1.10.10.10">
    <property type="entry name" value="Winged helix-like DNA-binding domain superfamily/Winged helix DNA-binding domain"/>
    <property type="match status" value="1"/>
</dbReference>
<gene>
    <name evidence="5" type="ORF">GGR25_000824</name>
</gene>
<evidence type="ECO:0000256" key="2">
    <source>
        <dbReference type="ARBA" id="ARBA00023125"/>
    </source>
</evidence>
<name>A0A840AMR2_9HYPH</name>
<evidence type="ECO:0000313" key="6">
    <source>
        <dbReference type="Proteomes" id="UP000553963"/>
    </source>
</evidence>
<protein>
    <submittedName>
        <fullName evidence="5">DNA-binding GntR family transcriptional regulator</fullName>
    </submittedName>
</protein>
<evidence type="ECO:0000313" key="5">
    <source>
        <dbReference type="EMBL" id="MBB3929805.1"/>
    </source>
</evidence>
<dbReference type="PROSITE" id="PS50949">
    <property type="entry name" value="HTH_GNTR"/>
    <property type="match status" value="1"/>
</dbReference>